<dbReference type="Gene3D" id="1.20.1270.360">
    <property type="match status" value="1"/>
</dbReference>
<dbReference type="InterPro" id="IPR005560">
    <property type="entry name" value="Csp_YhjQ"/>
</dbReference>
<name>A0A1E2UMF9_9GAMM</name>
<dbReference type="InterPro" id="IPR006311">
    <property type="entry name" value="TAT_signal"/>
</dbReference>
<dbReference type="Proteomes" id="UP000094849">
    <property type="component" value="Unassembled WGS sequence"/>
</dbReference>
<dbReference type="Pfam" id="PF03860">
    <property type="entry name" value="Csp"/>
    <property type="match status" value="1"/>
</dbReference>
<dbReference type="InterPro" id="IPR030913">
    <property type="entry name" value="Csp1_Cys_rich"/>
</dbReference>
<accession>A0A1E2UMF9</accession>
<evidence type="ECO:0000313" key="2">
    <source>
        <dbReference type="Proteomes" id="UP000094849"/>
    </source>
</evidence>
<sequence>MSSNDTLTDRREFLVGTAAALTMATIPTTASAMKDHHQHHHHHHGKNKDIVDAAEECIATGKTCLNHCLELLGDGDTSMKACSKNVNEMVPVCEAMATLALSDSKNLNLIAQGCLAVCKDCAAACKEHIDKHQECKDCYEACNGFIKVVEAYLKTA</sequence>
<gene>
    <name evidence="1" type="ORF">A3196_03685</name>
</gene>
<dbReference type="PANTHER" id="PTHR37310:SF1">
    <property type="entry name" value="CYTOPLASMIC PROTEIN"/>
    <property type="match status" value="1"/>
</dbReference>
<evidence type="ECO:0008006" key="3">
    <source>
        <dbReference type="Google" id="ProtNLM"/>
    </source>
</evidence>
<protein>
    <recommendedName>
        <fullName evidence="3">Four-helix bundle copper-binding protein</fullName>
    </recommendedName>
</protein>
<dbReference type="STRING" id="1818881.A3196_03685"/>
<dbReference type="AlphaFoldDB" id="A0A1E2UMF9"/>
<dbReference type="RefSeq" id="WP_069024156.1">
    <property type="nucleotide sequence ID" value="NZ_LVJZ01000003.1"/>
</dbReference>
<dbReference type="PANTHER" id="PTHR37310">
    <property type="entry name" value="CYTOPLASMIC PROTEIN-RELATED"/>
    <property type="match status" value="1"/>
</dbReference>
<dbReference type="NCBIfam" id="TIGR04401">
    <property type="entry name" value="TAT_Cys_rich"/>
    <property type="match status" value="1"/>
</dbReference>
<keyword evidence="2" id="KW-1185">Reference proteome</keyword>
<evidence type="ECO:0000313" key="1">
    <source>
        <dbReference type="EMBL" id="ODB95936.1"/>
    </source>
</evidence>
<reference evidence="1 2" key="1">
    <citation type="submission" date="2016-03" db="EMBL/GenBank/DDBJ databases">
        <title>Chemosynthetic sulphur-oxidizing symbionts of marine invertebrate animals are capable of nitrogen fixation.</title>
        <authorList>
            <person name="Petersen J.M."/>
            <person name="Kemper A."/>
            <person name="Gruber-Vodicka H."/>
            <person name="Cardini U."/>
            <person name="Geest Mvander."/>
            <person name="Kleiner M."/>
            <person name="Bulgheresi S."/>
            <person name="Fussmann M."/>
            <person name="Herbold C."/>
            <person name="Seah B.K.B."/>
            <person name="Antony C.Paul."/>
            <person name="Liu D."/>
            <person name="Belitz A."/>
            <person name="Weber M."/>
        </authorList>
    </citation>
    <scope>NUCLEOTIDE SEQUENCE [LARGE SCALE GENOMIC DNA]</scope>
    <source>
        <strain evidence="1">G_D</strain>
    </source>
</reference>
<proteinExistence type="predicted"/>
<dbReference type="EMBL" id="LVJZ01000003">
    <property type="protein sequence ID" value="ODB95936.1"/>
    <property type="molecule type" value="Genomic_DNA"/>
</dbReference>
<comment type="caution">
    <text evidence="1">The sequence shown here is derived from an EMBL/GenBank/DDBJ whole genome shotgun (WGS) entry which is preliminary data.</text>
</comment>
<organism evidence="1 2">
    <name type="scientific">Candidatus Thiodiazotropha endoloripes</name>
    <dbReference type="NCBI Taxonomy" id="1818881"/>
    <lineage>
        <taxon>Bacteria</taxon>
        <taxon>Pseudomonadati</taxon>
        <taxon>Pseudomonadota</taxon>
        <taxon>Gammaproteobacteria</taxon>
        <taxon>Chromatiales</taxon>
        <taxon>Sedimenticolaceae</taxon>
        <taxon>Candidatus Thiodiazotropha</taxon>
    </lineage>
</organism>
<dbReference type="PROSITE" id="PS51318">
    <property type="entry name" value="TAT"/>
    <property type="match status" value="1"/>
</dbReference>